<feature type="signal peptide" evidence="2">
    <location>
        <begin position="1"/>
        <end position="28"/>
    </location>
</feature>
<evidence type="ECO:0000313" key="4">
    <source>
        <dbReference type="Proteomes" id="UP000182241"/>
    </source>
</evidence>
<gene>
    <name evidence="3" type="ORF">SAMN04489793_1755</name>
</gene>
<dbReference type="AlphaFoldDB" id="A0A1H4QHK5"/>
<evidence type="ECO:0000256" key="1">
    <source>
        <dbReference type="SAM" id="MobiDB-lite"/>
    </source>
</evidence>
<evidence type="ECO:0000256" key="2">
    <source>
        <dbReference type="SAM" id="SignalP"/>
    </source>
</evidence>
<protein>
    <submittedName>
        <fullName evidence="3">Uncharacterized protein</fullName>
    </submittedName>
</protein>
<dbReference type="STRING" id="57704.SAMN04489793_1755"/>
<feature type="chain" id="PRO_5039470802" evidence="2">
    <location>
        <begin position="29"/>
        <end position="90"/>
    </location>
</feature>
<proteinExistence type="predicted"/>
<accession>A0A1H4QHK5</accession>
<keyword evidence="4" id="KW-1185">Reference proteome</keyword>
<feature type="region of interest" description="Disordered" evidence="1">
    <location>
        <begin position="22"/>
        <end position="44"/>
    </location>
</feature>
<name>A0A1H4QHK5_TSUTY</name>
<organism evidence="3 4">
    <name type="scientific">Tsukamurella tyrosinosolvens</name>
    <dbReference type="NCBI Taxonomy" id="57704"/>
    <lineage>
        <taxon>Bacteria</taxon>
        <taxon>Bacillati</taxon>
        <taxon>Actinomycetota</taxon>
        <taxon>Actinomycetes</taxon>
        <taxon>Mycobacteriales</taxon>
        <taxon>Tsukamurellaceae</taxon>
        <taxon>Tsukamurella</taxon>
    </lineage>
</organism>
<keyword evidence="2" id="KW-0732">Signal</keyword>
<dbReference type="EMBL" id="FNSA01000003">
    <property type="protein sequence ID" value="SEC19089.1"/>
    <property type="molecule type" value="Genomic_DNA"/>
</dbReference>
<dbReference type="OrthoDB" id="4381691at2"/>
<dbReference type="KEGG" id="tsm:ASU32_07625"/>
<evidence type="ECO:0000313" key="3">
    <source>
        <dbReference type="EMBL" id="SEC19089.1"/>
    </source>
</evidence>
<reference evidence="4" key="1">
    <citation type="submission" date="2016-10" db="EMBL/GenBank/DDBJ databases">
        <authorList>
            <person name="Varghese N."/>
            <person name="Submissions S."/>
        </authorList>
    </citation>
    <scope>NUCLEOTIDE SEQUENCE [LARGE SCALE GENOMIC DNA]</scope>
    <source>
        <strain evidence="4">DSM 44234</strain>
    </source>
</reference>
<dbReference type="Proteomes" id="UP000182241">
    <property type="component" value="Unassembled WGS sequence"/>
</dbReference>
<dbReference type="RefSeq" id="WP_068742617.1">
    <property type="nucleotide sequence ID" value="NZ_CBDRGN010000001.1"/>
</dbReference>
<sequence>MKRTVRTFAVAACAVALFGGGGAGAASADPTPAPPPVGSTCGKPGENKVITTIRTCAKINSSCTGYDMMIIGRVDKWGHCVIPGMNGTTW</sequence>